<protein>
    <submittedName>
        <fullName evidence="7">Chitinase</fullName>
    </submittedName>
</protein>
<keyword evidence="2 4" id="KW-1015">Disulfide bond</keyword>
<sequence>MKLSLITGISLAFLLSGQSCAQKVQNKSLQQIVDNRSSQHISKLIDAKTWNKLFPNRNNIQGNDNKHQDFYSYQAFIKAAAHFPSFLNEGSVEDQKRELAAFLANIAQETSGGWDDAPGGYFAWGLYFIEENNKGNGNNYTDTAKTAYPPTEGQAYYGRGPKQLSWNYNYGQFSEAWFGDKNILLKKPGLLAQDNILSFASAIWFWMTTQTPKPSCHDVMTGKWKPTEKDLESGRVSGFGTTVNIINGGIECGLGKALPKTQYRYEYYQYFCKYFGVNPGENITCSSQKSFGT</sequence>
<dbReference type="Gene3D" id="3.30.20.10">
    <property type="entry name" value="Endochitinase, domain 2"/>
    <property type="match status" value="1"/>
</dbReference>
<keyword evidence="5" id="KW-0732">Signal</keyword>
<evidence type="ECO:0000256" key="5">
    <source>
        <dbReference type="SAM" id="SignalP"/>
    </source>
</evidence>
<dbReference type="eggNOG" id="COG3979">
    <property type="taxonomic scope" value="Bacteria"/>
</dbReference>
<dbReference type="EMBL" id="CP007547">
    <property type="protein sequence ID" value="AIL44539.1"/>
    <property type="molecule type" value="Genomic_DNA"/>
</dbReference>
<dbReference type="GO" id="GO:0050832">
    <property type="term" value="P:defense response to fungus"/>
    <property type="evidence" value="ECO:0007669"/>
    <property type="project" value="UniProtKB-ARBA"/>
</dbReference>
<dbReference type="RefSeq" id="WP_024564871.1">
    <property type="nucleotide sequence ID" value="NZ_CP007547.1"/>
</dbReference>
<dbReference type="PANTHER" id="PTHR22595">
    <property type="entry name" value="CHITINASE-RELATED"/>
    <property type="match status" value="1"/>
</dbReference>
<dbReference type="STRING" id="1338011.BD94_0764"/>
<evidence type="ECO:0000256" key="4">
    <source>
        <dbReference type="PIRSR" id="PIRSR001060-2"/>
    </source>
</evidence>
<feature type="disulfide bond" evidence="4">
    <location>
        <begin position="252"/>
        <end position="285"/>
    </location>
</feature>
<dbReference type="GO" id="GO:0005975">
    <property type="term" value="P:carbohydrate metabolic process"/>
    <property type="evidence" value="ECO:0007669"/>
    <property type="project" value="InterPro"/>
</dbReference>
<keyword evidence="1" id="KW-0611">Plant defense</keyword>
<dbReference type="CDD" id="cd00325">
    <property type="entry name" value="chitinase_GH19"/>
    <property type="match status" value="1"/>
</dbReference>
<dbReference type="Proteomes" id="UP000028933">
    <property type="component" value="Chromosome"/>
</dbReference>
<dbReference type="PROSITE" id="PS51257">
    <property type="entry name" value="PROKAR_LIPOPROTEIN"/>
    <property type="match status" value="1"/>
</dbReference>
<feature type="active site" description="Proton donor" evidence="3">
    <location>
        <position position="109"/>
    </location>
</feature>
<dbReference type="PIRSF" id="PIRSF001060">
    <property type="entry name" value="Endochitinase"/>
    <property type="match status" value="1"/>
</dbReference>
<dbReference type="InterPro" id="IPR023346">
    <property type="entry name" value="Lysozyme-like_dom_sf"/>
</dbReference>
<name>A0A077EEF6_9FLAO</name>
<dbReference type="InterPro" id="IPR000726">
    <property type="entry name" value="Glyco_hydro_19_cat"/>
</dbReference>
<dbReference type="Gene3D" id="1.10.530.10">
    <property type="match status" value="1"/>
</dbReference>
<dbReference type="KEGG" id="eao:BD94_0764"/>
<feature type="signal peptide" evidence="5">
    <location>
        <begin position="1"/>
        <end position="21"/>
    </location>
</feature>
<dbReference type="GO" id="GO:0004568">
    <property type="term" value="F:chitinase activity"/>
    <property type="evidence" value="ECO:0007669"/>
    <property type="project" value="InterPro"/>
</dbReference>
<dbReference type="SUPFAM" id="SSF53955">
    <property type="entry name" value="Lysozyme-like"/>
    <property type="match status" value="1"/>
</dbReference>
<evidence type="ECO:0000313" key="7">
    <source>
        <dbReference type="EMBL" id="AIL44539.1"/>
    </source>
</evidence>
<dbReference type="PANTHER" id="PTHR22595:SF79">
    <property type="entry name" value="CHITINASE 12"/>
    <property type="match status" value="1"/>
</dbReference>
<evidence type="ECO:0000256" key="1">
    <source>
        <dbReference type="ARBA" id="ARBA00022821"/>
    </source>
</evidence>
<dbReference type="GO" id="GO:0016998">
    <property type="term" value="P:cell wall macromolecule catabolic process"/>
    <property type="evidence" value="ECO:0007669"/>
    <property type="project" value="InterPro"/>
</dbReference>
<reference evidence="7" key="1">
    <citation type="journal article" date="2013" name="Lancet">
        <title>First case of E anophelis outbreak in an intensive-care unit.</title>
        <authorList>
            <person name="Teo J."/>
            <person name="Tan S.Y."/>
            <person name="Tay M."/>
            <person name="Ding Y."/>
            <person name="Kjelleberg S."/>
            <person name="Givskov M."/>
            <person name="Lin R.T."/>
            <person name="Yang L."/>
        </authorList>
    </citation>
    <scope>NUCLEOTIDE SEQUENCE [LARGE SCALE GENOMIC DNA]</scope>
    <source>
        <strain evidence="7">NUHP1</strain>
    </source>
</reference>
<dbReference type="InterPro" id="IPR016283">
    <property type="entry name" value="Glyco_hydro_19"/>
</dbReference>
<evidence type="ECO:0000259" key="6">
    <source>
        <dbReference type="PROSITE" id="PS00774"/>
    </source>
</evidence>
<dbReference type="Pfam" id="PF00182">
    <property type="entry name" value="Glyco_hydro_19"/>
    <property type="match status" value="1"/>
</dbReference>
<feature type="chain" id="PRO_5001717682" evidence="5">
    <location>
        <begin position="22"/>
        <end position="293"/>
    </location>
</feature>
<evidence type="ECO:0000256" key="2">
    <source>
        <dbReference type="ARBA" id="ARBA00023157"/>
    </source>
</evidence>
<accession>A0A077EEF6</accession>
<dbReference type="GO" id="GO:0006032">
    <property type="term" value="P:chitin catabolic process"/>
    <property type="evidence" value="ECO:0007669"/>
    <property type="project" value="InterPro"/>
</dbReference>
<feature type="domain" description="Glycoside hydrolase family 19 catalytic" evidence="6">
    <location>
        <begin position="197"/>
        <end position="207"/>
    </location>
</feature>
<dbReference type="AlphaFoldDB" id="A0A077EEF6"/>
<dbReference type="HOGENOM" id="CLU_045506_4_0_10"/>
<dbReference type="PROSITE" id="PS00774">
    <property type="entry name" value="CHITINASE_19_2"/>
    <property type="match status" value="1"/>
</dbReference>
<evidence type="ECO:0000256" key="3">
    <source>
        <dbReference type="PIRSR" id="PIRSR001060-1"/>
    </source>
</evidence>
<proteinExistence type="predicted"/>
<gene>
    <name evidence="7" type="ORF">BD94_0764</name>
</gene>
<organism evidence="7 8">
    <name type="scientific">Elizabethkingia anophelis NUHP1</name>
    <dbReference type="NCBI Taxonomy" id="1338011"/>
    <lineage>
        <taxon>Bacteria</taxon>
        <taxon>Pseudomonadati</taxon>
        <taxon>Bacteroidota</taxon>
        <taxon>Flavobacteriia</taxon>
        <taxon>Flavobacteriales</taxon>
        <taxon>Weeksellaceae</taxon>
        <taxon>Elizabethkingia</taxon>
    </lineage>
</organism>
<evidence type="ECO:0000313" key="8">
    <source>
        <dbReference type="Proteomes" id="UP000028933"/>
    </source>
</evidence>
<reference evidence="7" key="2">
    <citation type="journal article" date="2015" name="Genome Biol. Evol.">
        <title>Complete Genome Sequence and Transcriptomic Analysis of the Novel Pathogen Elizabethkingia anophelis in Response to Oxidative Stress.</title>
        <authorList>
            <person name="Li Y."/>
            <person name="Liu Y."/>
            <person name="Chew S.C."/>
            <person name="Tay M."/>
            <person name="Salido M.M."/>
            <person name="Teo J."/>
            <person name="Lauro F.M."/>
            <person name="Givskov M."/>
            <person name="Yang L."/>
        </authorList>
    </citation>
    <scope>NUCLEOTIDE SEQUENCE</scope>
    <source>
        <strain evidence="7">NUHP1</strain>
    </source>
</reference>